<dbReference type="Pfam" id="PF06114">
    <property type="entry name" value="Peptidase_M78"/>
    <property type="match status" value="1"/>
</dbReference>
<dbReference type="InterPro" id="IPR052345">
    <property type="entry name" value="Rad_response_metalloprotease"/>
</dbReference>
<feature type="domain" description="IrrE N-terminal-like" evidence="1">
    <location>
        <begin position="35"/>
        <end position="142"/>
    </location>
</feature>
<organism evidence="2 3">
    <name type="scientific">Clostridium sartagoforme AAU1</name>
    <dbReference type="NCBI Taxonomy" id="1202534"/>
    <lineage>
        <taxon>Bacteria</taxon>
        <taxon>Bacillati</taxon>
        <taxon>Bacillota</taxon>
        <taxon>Clostridia</taxon>
        <taxon>Eubacteriales</taxon>
        <taxon>Clostridiaceae</taxon>
        <taxon>Clostridium</taxon>
    </lineage>
</organism>
<protein>
    <recommendedName>
        <fullName evidence="1">IrrE N-terminal-like domain-containing protein</fullName>
    </recommendedName>
</protein>
<dbReference type="RefSeq" id="WP_016208683.1">
    <property type="nucleotide sequence ID" value="NZ_ASRV01000205.1"/>
</dbReference>
<dbReference type="EMBL" id="ASRV01000205">
    <property type="protein sequence ID" value="EOR20404.1"/>
    <property type="molecule type" value="Genomic_DNA"/>
</dbReference>
<dbReference type="PANTHER" id="PTHR43236:SF1">
    <property type="entry name" value="BLL7220 PROTEIN"/>
    <property type="match status" value="1"/>
</dbReference>
<dbReference type="OrthoDB" id="9816277at2"/>
<dbReference type="Gene3D" id="1.10.10.2910">
    <property type="match status" value="1"/>
</dbReference>
<reference evidence="2 3" key="1">
    <citation type="submission" date="2013-03" db="EMBL/GenBank/DDBJ databases">
        <title>Whole genome shotgun sequencing of Clostridium sartagoforme AAU1.</title>
        <authorList>
            <person name="Joshi C.G."/>
            <person name="Duggirala S.M."/>
            <person name="Nathani N.M."/>
            <person name="Bhatt V.D."/>
            <person name="Patel A.K."/>
            <person name="Pandya P.R."/>
            <person name="KaPatel J.A."/>
        </authorList>
    </citation>
    <scope>NUCLEOTIDE SEQUENCE [LARGE SCALE GENOMIC DNA]</scope>
    <source>
        <strain evidence="2 3">AAU1</strain>
    </source>
</reference>
<dbReference type="AlphaFoldDB" id="R9BTF0"/>
<proteinExistence type="predicted"/>
<name>R9BTF0_9CLOT</name>
<evidence type="ECO:0000313" key="3">
    <source>
        <dbReference type="Proteomes" id="UP000013988"/>
    </source>
</evidence>
<accession>R9BTF0</accession>
<sequence>MGKIKGIYTKDELIKKQVTKLIKKHKTRDPLEIIKNLGIGIIFHDLGNINGFYQKAGKIKIIHINNKLKEGFKTYVLAHELGHAILHPNENYLCLANNIFDKTNIIETEANTFASELLIDDDYTQYSDYTLNQVAAIYNVPEYILKLKFPKEIFS</sequence>
<dbReference type="InterPro" id="IPR010359">
    <property type="entry name" value="IrrE_HExxH"/>
</dbReference>
<dbReference type="PATRIC" id="fig|1202534.3.peg.3434"/>
<dbReference type="PANTHER" id="PTHR43236">
    <property type="entry name" value="ANTITOXIN HIGA1"/>
    <property type="match status" value="1"/>
</dbReference>
<keyword evidence="3" id="KW-1185">Reference proteome</keyword>
<dbReference type="Proteomes" id="UP000013988">
    <property type="component" value="Unassembled WGS sequence"/>
</dbReference>
<comment type="caution">
    <text evidence="2">The sequence shown here is derived from an EMBL/GenBank/DDBJ whole genome shotgun (WGS) entry which is preliminary data.</text>
</comment>
<gene>
    <name evidence="2" type="ORF">A500_17255</name>
</gene>
<evidence type="ECO:0000259" key="1">
    <source>
        <dbReference type="Pfam" id="PF06114"/>
    </source>
</evidence>
<evidence type="ECO:0000313" key="2">
    <source>
        <dbReference type="EMBL" id="EOR20404.1"/>
    </source>
</evidence>